<keyword evidence="1" id="KW-0472">Membrane</keyword>
<dbReference type="PANTHER" id="PTHR40048">
    <property type="entry name" value="RHAMNOSYL O-METHYLTRANSFERASE"/>
    <property type="match status" value="1"/>
</dbReference>
<evidence type="ECO:0000313" key="5">
    <source>
        <dbReference type="EMBL" id="MBB4866491.1"/>
    </source>
</evidence>
<dbReference type="Pfam" id="PF13578">
    <property type="entry name" value="Methyltransf_24"/>
    <property type="match status" value="1"/>
</dbReference>
<keyword evidence="2" id="KW-0489">Methyltransferase</keyword>
<dbReference type="PANTHER" id="PTHR40048:SF1">
    <property type="entry name" value="RHAMNOSYL O-METHYLTRANSFERASE"/>
    <property type="match status" value="1"/>
</dbReference>
<reference evidence="5 6" key="1">
    <citation type="submission" date="2020-08" db="EMBL/GenBank/DDBJ databases">
        <title>Functional genomics of gut bacteria from endangered species of beetles.</title>
        <authorList>
            <person name="Carlos-Shanley C."/>
        </authorList>
    </citation>
    <scope>NUCLEOTIDE SEQUENCE [LARGE SCALE GENOMIC DNA]</scope>
    <source>
        <strain evidence="5 6">S00179</strain>
    </source>
</reference>
<dbReference type="Proteomes" id="UP000566995">
    <property type="component" value="Unassembled WGS sequence"/>
</dbReference>
<dbReference type="EMBL" id="JACHLI010000028">
    <property type="protein sequence ID" value="MBB4866491.1"/>
    <property type="molecule type" value="Genomic_DNA"/>
</dbReference>
<dbReference type="GO" id="GO:0071770">
    <property type="term" value="P:DIM/DIP cell wall layer assembly"/>
    <property type="evidence" value="ECO:0007669"/>
    <property type="project" value="TreeGrafter"/>
</dbReference>
<keyword evidence="1" id="KW-1003">Cell membrane</keyword>
<dbReference type="AlphaFoldDB" id="A0A7W7KPV5"/>
<evidence type="ECO:0000256" key="3">
    <source>
        <dbReference type="ARBA" id="ARBA00022679"/>
    </source>
</evidence>
<evidence type="ECO:0000259" key="4">
    <source>
        <dbReference type="Pfam" id="PF00535"/>
    </source>
</evidence>
<protein>
    <recommendedName>
        <fullName evidence="4">Glycosyltransferase 2-like domain-containing protein</fullName>
    </recommendedName>
</protein>
<dbReference type="CDD" id="cd00761">
    <property type="entry name" value="Glyco_tranf_GTA_type"/>
    <property type="match status" value="1"/>
</dbReference>
<keyword evidence="3" id="KW-0808">Transferase</keyword>
<dbReference type="Pfam" id="PF00535">
    <property type="entry name" value="Glycos_transf_2"/>
    <property type="match status" value="1"/>
</dbReference>
<dbReference type="Gene3D" id="3.40.50.150">
    <property type="entry name" value="Vaccinia Virus protein VP39"/>
    <property type="match status" value="1"/>
</dbReference>
<name>A0A7W7KPV5_PSENT</name>
<evidence type="ECO:0000313" key="6">
    <source>
        <dbReference type="Proteomes" id="UP000566995"/>
    </source>
</evidence>
<accession>A0A7W7KPV5</accession>
<dbReference type="GO" id="GO:0032259">
    <property type="term" value="P:methylation"/>
    <property type="evidence" value="ECO:0007669"/>
    <property type="project" value="UniProtKB-KW"/>
</dbReference>
<dbReference type="InterPro" id="IPR001173">
    <property type="entry name" value="Glyco_trans_2-like"/>
</dbReference>
<dbReference type="InterPro" id="IPR029044">
    <property type="entry name" value="Nucleotide-diphossugar_trans"/>
</dbReference>
<dbReference type="GO" id="GO:0008168">
    <property type="term" value="F:methyltransferase activity"/>
    <property type="evidence" value="ECO:0007669"/>
    <property type="project" value="UniProtKB-KW"/>
</dbReference>
<evidence type="ECO:0000256" key="2">
    <source>
        <dbReference type="ARBA" id="ARBA00022603"/>
    </source>
</evidence>
<dbReference type="Gene3D" id="3.90.550.10">
    <property type="entry name" value="Spore Coat Polysaccharide Biosynthesis Protein SpsA, Chain A"/>
    <property type="match status" value="1"/>
</dbReference>
<dbReference type="InterPro" id="IPR029063">
    <property type="entry name" value="SAM-dependent_MTases_sf"/>
</dbReference>
<evidence type="ECO:0000256" key="1">
    <source>
        <dbReference type="ARBA" id="ARBA00022519"/>
    </source>
</evidence>
<dbReference type="SUPFAM" id="SSF53448">
    <property type="entry name" value="Nucleotide-diphospho-sugar transferases"/>
    <property type="match status" value="1"/>
</dbReference>
<feature type="domain" description="Glycosyltransferase 2-like" evidence="4">
    <location>
        <begin position="12"/>
        <end position="170"/>
    </location>
</feature>
<dbReference type="GO" id="GO:0005886">
    <property type="term" value="C:plasma membrane"/>
    <property type="evidence" value="ECO:0007669"/>
    <property type="project" value="TreeGrafter"/>
</dbReference>
<proteinExistence type="predicted"/>
<organism evidence="5 6">
    <name type="scientific">Pseudomonas nitroreducens</name>
    <dbReference type="NCBI Taxonomy" id="46680"/>
    <lineage>
        <taxon>Bacteria</taxon>
        <taxon>Pseudomonadati</taxon>
        <taxon>Pseudomonadota</taxon>
        <taxon>Gammaproteobacteria</taxon>
        <taxon>Pseudomonadales</taxon>
        <taxon>Pseudomonadaceae</taxon>
        <taxon>Pseudomonas</taxon>
    </lineage>
</organism>
<gene>
    <name evidence="5" type="ORF">HNP46_005396</name>
</gene>
<keyword evidence="1" id="KW-0997">Cell inner membrane</keyword>
<dbReference type="SUPFAM" id="SSF53335">
    <property type="entry name" value="S-adenosyl-L-methionine-dependent methyltransferases"/>
    <property type="match status" value="1"/>
</dbReference>
<dbReference type="RefSeq" id="WP_260403273.1">
    <property type="nucleotide sequence ID" value="NZ_JACHLI010000028.1"/>
</dbReference>
<sequence>MTAFHEKRPLLSIIVIAYDMPRQALNTLISLTPDYQQGVDADDYEVILVENRSQRNMDAEAIARLPGNFRYYLRDEAGVSPAPAINFGVAQARGRFIGLMIDGARLVTPGVVKYALMAFRMTPDAMVVVPGYHLGENEQQFHLTHGYSEEAEQKLLADIGWPDSSSGYRLFDISCWSGANPNGYFHPFMESNCLFINAQVFRDIGRADERFDMPGGGALNLYLYRKAAMHPRTQSVMLVGEGSFHQLHGGVTTSEVEGREELLKRQSDQLCELLGEPFRSPTVEPILLGQAKAPSLRYLERSVQRGMDRVQRCAGRQEDPFADQALKPEFRLAPVQTPVRIIAPRPSVSGEGQIMNTLYMPPSIKHFEPLHMVFSTWVDHLPFGYDLVTALRPKMLVELGTHKGLSYFTFCQAMKENDIDGVCYAVDTFEGDAHTDKYDESVFNAVNNHNRQHYHGFSYLMRMFFEDALKHFDDDSIELLHIDGFHTYEAVSADFANWYPKVKPGGIILFHDVMARLQDFGAWKFWDETRGQHETFTFNHGFGLGVLRKPGGDRSNDHPLLKLLFEEAKADEGAGLRSFYVHASKHLENTRKLKRLTQGQPQPQQQPAS</sequence>
<comment type="caution">
    <text evidence="5">The sequence shown here is derived from an EMBL/GenBank/DDBJ whole genome shotgun (WGS) entry which is preliminary data.</text>
</comment>